<accession>A0ABP9I847</accession>
<dbReference type="NCBIfam" id="TIGR00086">
    <property type="entry name" value="smpB"/>
    <property type="match status" value="1"/>
</dbReference>
<dbReference type="PROSITE" id="PS01317">
    <property type="entry name" value="SSRP"/>
    <property type="match status" value="1"/>
</dbReference>
<protein>
    <recommendedName>
        <fullName evidence="3">SsrA-binding protein</fullName>
    </recommendedName>
    <alternativeName>
        <fullName evidence="3">Small protein B</fullName>
    </alternativeName>
</protein>
<proteinExistence type="inferred from homology"/>
<dbReference type="PANTHER" id="PTHR30308:SF2">
    <property type="entry name" value="SSRA-BINDING PROTEIN"/>
    <property type="match status" value="1"/>
</dbReference>
<comment type="similarity">
    <text evidence="3">Belongs to the SmpB family.</text>
</comment>
<keyword evidence="6" id="KW-1185">Reference proteome</keyword>
<evidence type="ECO:0000313" key="5">
    <source>
        <dbReference type="EMBL" id="GAA4990587.1"/>
    </source>
</evidence>
<name>A0ABP9I847_9ACTN</name>
<evidence type="ECO:0000256" key="4">
    <source>
        <dbReference type="SAM" id="MobiDB-lite"/>
    </source>
</evidence>
<dbReference type="InterPro" id="IPR020081">
    <property type="entry name" value="SsrA-bd_prot_CS"/>
</dbReference>
<dbReference type="CDD" id="cd09294">
    <property type="entry name" value="SmpB"/>
    <property type="match status" value="1"/>
</dbReference>
<dbReference type="NCBIfam" id="NF003843">
    <property type="entry name" value="PRK05422.1"/>
    <property type="match status" value="1"/>
</dbReference>
<dbReference type="SUPFAM" id="SSF74982">
    <property type="entry name" value="Small protein B (SmpB)"/>
    <property type="match status" value="1"/>
</dbReference>
<evidence type="ECO:0000256" key="1">
    <source>
        <dbReference type="ARBA" id="ARBA00022490"/>
    </source>
</evidence>
<comment type="subcellular location">
    <subcellularLocation>
        <location evidence="3">Cytoplasm</location>
    </subcellularLocation>
    <text evidence="3">The tmRNA-SmpB complex associates with stalled 70S ribosomes.</text>
</comment>
<keyword evidence="2 3" id="KW-0694">RNA-binding</keyword>
<evidence type="ECO:0000313" key="6">
    <source>
        <dbReference type="Proteomes" id="UP001500466"/>
    </source>
</evidence>
<gene>
    <name evidence="3 5" type="primary">smpB</name>
    <name evidence="5" type="ORF">GCM10023205_72650</name>
</gene>
<dbReference type="Gene3D" id="2.40.280.10">
    <property type="match status" value="1"/>
</dbReference>
<evidence type="ECO:0000256" key="2">
    <source>
        <dbReference type="ARBA" id="ARBA00022884"/>
    </source>
</evidence>
<dbReference type="PANTHER" id="PTHR30308">
    <property type="entry name" value="TMRNA-BINDING COMPONENT OF TRANS-TRANSLATION TAGGING COMPLEX"/>
    <property type="match status" value="1"/>
</dbReference>
<reference evidence="6" key="1">
    <citation type="journal article" date="2019" name="Int. J. Syst. Evol. Microbiol.">
        <title>The Global Catalogue of Microorganisms (GCM) 10K type strain sequencing project: providing services to taxonomists for standard genome sequencing and annotation.</title>
        <authorList>
            <consortium name="The Broad Institute Genomics Platform"/>
            <consortium name="The Broad Institute Genome Sequencing Center for Infectious Disease"/>
            <person name="Wu L."/>
            <person name="Ma J."/>
        </authorList>
    </citation>
    <scope>NUCLEOTIDE SEQUENCE [LARGE SCALE GENOMIC DNA]</scope>
    <source>
        <strain evidence="6">JCM 17986</strain>
    </source>
</reference>
<dbReference type="HAMAP" id="MF_00023">
    <property type="entry name" value="SmpB"/>
    <property type="match status" value="1"/>
</dbReference>
<comment type="function">
    <text evidence="3">Required for rescue of stalled ribosomes mediated by trans-translation. Binds to transfer-messenger RNA (tmRNA), required for stable association of tmRNA with ribosomes. tmRNA and SmpB together mimic tRNA shape, replacing the anticodon stem-loop with SmpB. tmRNA is encoded by the ssrA gene; the 2 termini fold to resemble tRNA(Ala) and it encodes a 'tag peptide', a short internal open reading frame. During trans-translation Ala-aminoacylated tmRNA acts like a tRNA, entering the A-site of stalled ribosomes, displacing the stalled mRNA. The ribosome then switches to translate the ORF on the tmRNA; the nascent peptide is terminated with the 'tag peptide' encoded by the tmRNA and targeted for degradation. The ribosome is freed to recommence translation, which seems to be the essential function of trans-translation.</text>
</comment>
<organism evidence="5 6">
    <name type="scientific">Yinghuangia aomiensis</name>
    <dbReference type="NCBI Taxonomy" id="676205"/>
    <lineage>
        <taxon>Bacteria</taxon>
        <taxon>Bacillati</taxon>
        <taxon>Actinomycetota</taxon>
        <taxon>Actinomycetes</taxon>
        <taxon>Kitasatosporales</taxon>
        <taxon>Streptomycetaceae</taxon>
        <taxon>Yinghuangia</taxon>
    </lineage>
</organism>
<feature type="region of interest" description="Disordered" evidence="4">
    <location>
        <begin position="168"/>
        <end position="187"/>
    </location>
</feature>
<dbReference type="InterPro" id="IPR000037">
    <property type="entry name" value="SsrA-bd_prot"/>
</dbReference>
<dbReference type="EMBL" id="BAABHS010000040">
    <property type="protein sequence ID" value="GAA4990587.1"/>
    <property type="molecule type" value="Genomic_DNA"/>
</dbReference>
<comment type="caution">
    <text evidence="5">The sequence shown here is derived from an EMBL/GenBank/DDBJ whole genome shotgun (WGS) entry which is preliminary data.</text>
</comment>
<sequence>MGDNAEIMAKRPTIVQIPGKPTKSKKAQAAPKRKLVAQNKKARHDYHIDDTLECGVVLTGPEVKSLRQGRASLVDGFATIDNGEVWLRNAHIPEYFQATWNNSAPRRPRKLLLHRLEIAKLENKLNDSGTTLVPLSIYFNEDGRVKVELALARGKKLYDKRQTLIEKQGKREAEKAMSAAIRRQTEG</sequence>
<evidence type="ECO:0000256" key="3">
    <source>
        <dbReference type="HAMAP-Rule" id="MF_00023"/>
    </source>
</evidence>
<dbReference type="Pfam" id="PF01668">
    <property type="entry name" value="SmpB"/>
    <property type="match status" value="1"/>
</dbReference>
<keyword evidence="1 3" id="KW-0963">Cytoplasm</keyword>
<dbReference type="InterPro" id="IPR023620">
    <property type="entry name" value="SmpB"/>
</dbReference>
<dbReference type="Proteomes" id="UP001500466">
    <property type="component" value="Unassembled WGS sequence"/>
</dbReference>